<sequence>MPAQLQKRHFAFKRSPVVIASFLTTMLLMVIVFSGLSIAGEKNYSLPQVSYPNENPPQESKRILGKILFWDEQLSTDNSIACGSCHLPASGGADNRVGRFPGYDQQFKTDDDIVGSIGVLTRNSLGQPIVHPVFANQRQVTNRSSQSYFLGVWAKHNFWDGRATSEFIDPEKKTIAIKTGGALENQVLGPLMSSVEMAKQGQTPIEVVQKLSQTRPLALANKLPDDITKALVKGKQYPYLFEQAFGDKQISLKRIAFAIATYERSLIANQTPWDLAMAGQHKLGYQENLGFEFFKQSGCSQCHQPPLFTDNQFYNIGIQGLNADQGHQLISAKKQDAGAMKTPSLRNVALKTHFMHTGQFTSLNEVMDAYASIRFDSIASQLPNGEKYNFQFTEFQRKAIIAFLTNSLTDPRVQNETFPFDRPKLRSETQNASPALSITQASIKINHNNQIEISWWNPNQTQPSDIEIVRSDGHHFWQAEPPFIDMNAQAGQNYQYKLFARNALLKPSAPITLNIKLPYSKNQLLLIGMKIGISVILFFTFGSLGWLFIKYRFKRDNNGR</sequence>
<evidence type="ECO:0000313" key="7">
    <source>
        <dbReference type="Proteomes" id="UP001163726"/>
    </source>
</evidence>
<evidence type="ECO:0000313" key="6">
    <source>
        <dbReference type="EMBL" id="WAJ72437.1"/>
    </source>
</evidence>
<dbReference type="EMBL" id="CP109967">
    <property type="protein sequence ID" value="WAJ72437.1"/>
    <property type="molecule type" value="Genomic_DNA"/>
</dbReference>
<dbReference type="PANTHER" id="PTHR30600:SF10">
    <property type="entry name" value="BLL6722 PROTEIN"/>
    <property type="match status" value="1"/>
</dbReference>
<evidence type="ECO:0000256" key="4">
    <source>
        <dbReference type="SAM" id="Phobius"/>
    </source>
</evidence>
<feature type="domain" description="Di-haem cytochrome c peroxidase" evidence="5">
    <location>
        <begin position="61"/>
        <end position="281"/>
    </location>
</feature>
<evidence type="ECO:0000259" key="5">
    <source>
        <dbReference type="Pfam" id="PF03150"/>
    </source>
</evidence>
<proteinExistence type="predicted"/>
<keyword evidence="4" id="KW-1133">Transmembrane helix</keyword>
<dbReference type="PANTHER" id="PTHR30600">
    <property type="entry name" value="CYTOCHROME C PEROXIDASE-RELATED"/>
    <property type="match status" value="1"/>
</dbReference>
<keyword evidence="7" id="KW-1185">Reference proteome</keyword>
<dbReference type="RefSeq" id="WP_268077238.1">
    <property type="nucleotide sequence ID" value="NZ_CP109967.1"/>
</dbReference>
<keyword evidence="3" id="KW-0560">Oxidoreductase</keyword>
<evidence type="ECO:0000256" key="3">
    <source>
        <dbReference type="ARBA" id="ARBA00023002"/>
    </source>
</evidence>
<keyword evidence="4" id="KW-0812">Transmembrane</keyword>
<evidence type="ECO:0000256" key="1">
    <source>
        <dbReference type="ARBA" id="ARBA00004196"/>
    </source>
</evidence>
<reference evidence="6" key="1">
    <citation type="submission" date="2022-10" db="EMBL/GenBank/DDBJ databases">
        <title>Catenovulum adriacola sp. nov. isolated in the Harbour of Susak.</title>
        <authorList>
            <person name="Schoch T."/>
            <person name="Reich S.J."/>
            <person name="Stoeferle S."/>
            <person name="Flaiz M."/>
            <person name="Kazda M."/>
            <person name="Riedel C.U."/>
            <person name="Duerre P."/>
        </authorList>
    </citation>
    <scope>NUCLEOTIDE SEQUENCE</scope>
    <source>
        <strain evidence="6">TS8</strain>
        <plasmid evidence="6">pCadTS8_2</plasmid>
    </source>
</reference>
<name>A0ABY7AT39_9ALTE</name>
<gene>
    <name evidence="6" type="ORF">OLW01_17050</name>
</gene>
<protein>
    <recommendedName>
        <fullName evidence="5">Di-haem cytochrome c peroxidase domain-containing protein</fullName>
    </recommendedName>
</protein>
<dbReference type="Proteomes" id="UP001163726">
    <property type="component" value="Plasmid pCadTS8_2"/>
</dbReference>
<keyword evidence="4" id="KW-0472">Membrane</keyword>
<dbReference type="InterPro" id="IPR051395">
    <property type="entry name" value="Cytochrome_c_Peroxidase/MauG"/>
</dbReference>
<accession>A0ABY7AT39</accession>
<geneLocation type="plasmid" evidence="6 7">
    <name>pCadTS8_2</name>
</geneLocation>
<dbReference type="InterPro" id="IPR004852">
    <property type="entry name" value="Di-haem_cyt_c_peroxidsae"/>
</dbReference>
<feature type="transmembrane region" description="Helical" evidence="4">
    <location>
        <begin position="524"/>
        <end position="549"/>
    </location>
</feature>
<dbReference type="SUPFAM" id="SSF46626">
    <property type="entry name" value="Cytochrome c"/>
    <property type="match status" value="2"/>
</dbReference>
<comment type="subcellular location">
    <subcellularLocation>
        <location evidence="1">Cell envelope</location>
    </subcellularLocation>
</comment>
<keyword evidence="2" id="KW-0732">Signal</keyword>
<keyword evidence="6" id="KW-0614">Plasmid</keyword>
<organism evidence="6 7">
    <name type="scientific">Catenovulum adriaticum</name>
    <dbReference type="NCBI Taxonomy" id="2984846"/>
    <lineage>
        <taxon>Bacteria</taxon>
        <taxon>Pseudomonadati</taxon>
        <taxon>Pseudomonadota</taxon>
        <taxon>Gammaproteobacteria</taxon>
        <taxon>Alteromonadales</taxon>
        <taxon>Alteromonadaceae</taxon>
        <taxon>Catenovulum</taxon>
    </lineage>
</organism>
<dbReference type="Gene3D" id="1.10.760.10">
    <property type="entry name" value="Cytochrome c-like domain"/>
    <property type="match status" value="2"/>
</dbReference>
<dbReference type="Pfam" id="PF03150">
    <property type="entry name" value="CCP_MauG"/>
    <property type="match status" value="1"/>
</dbReference>
<dbReference type="InterPro" id="IPR036909">
    <property type="entry name" value="Cyt_c-like_dom_sf"/>
</dbReference>
<evidence type="ECO:0000256" key="2">
    <source>
        <dbReference type="ARBA" id="ARBA00022729"/>
    </source>
</evidence>
<feature type="transmembrane region" description="Helical" evidence="4">
    <location>
        <begin position="17"/>
        <end position="39"/>
    </location>
</feature>